<gene>
    <name evidence="2" type="ORF">RFULGI_LOCUS15811</name>
</gene>
<feature type="region of interest" description="Disordered" evidence="1">
    <location>
        <begin position="191"/>
        <end position="211"/>
    </location>
</feature>
<evidence type="ECO:0000256" key="1">
    <source>
        <dbReference type="SAM" id="MobiDB-lite"/>
    </source>
</evidence>
<proteinExistence type="predicted"/>
<feature type="non-terminal residue" evidence="2">
    <location>
        <position position="374"/>
    </location>
</feature>
<feature type="non-terminal residue" evidence="2">
    <location>
        <position position="1"/>
    </location>
</feature>
<dbReference type="AlphaFoldDB" id="A0A9N9JIG3"/>
<feature type="region of interest" description="Disordered" evidence="1">
    <location>
        <begin position="147"/>
        <end position="179"/>
    </location>
</feature>
<evidence type="ECO:0000313" key="3">
    <source>
        <dbReference type="Proteomes" id="UP000789396"/>
    </source>
</evidence>
<comment type="caution">
    <text evidence="2">The sequence shown here is derived from an EMBL/GenBank/DDBJ whole genome shotgun (WGS) entry which is preliminary data.</text>
</comment>
<dbReference type="EMBL" id="CAJVPZ010052692">
    <property type="protein sequence ID" value="CAG8780869.1"/>
    <property type="molecule type" value="Genomic_DNA"/>
</dbReference>
<keyword evidence="3" id="KW-1185">Reference proteome</keyword>
<organism evidence="2 3">
    <name type="scientific">Racocetra fulgida</name>
    <dbReference type="NCBI Taxonomy" id="60492"/>
    <lineage>
        <taxon>Eukaryota</taxon>
        <taxon>Fungi</taxon>
        <taxon>Fungi incertae sedis</taxon>
        <taxon>Mucoromycota</taxon>
        <taxon>Glomeromycotina</taxon>
        <taxon>Glomeromycetes</taxon>
        <taxon>Diversisporales</taxon>
        <taxon>Gigasporaceae</taxon>
        <taxon>Racocetra</taxon>
    </lineage>
</organism>
<reference evidence="2" key="1">
    <citation type="submission" date="2021-06" db="EMBL/GenBank/DDBJ databases">
        <authorList>
            <person name="Kallberg Y."/>
            <person name="Tangrot J."/>
            <person name="Rosling A."/>
        </authorList>
    </citation>
    <scope>NUCLEOTIDE SEQUENCE</scope>
    <source>
        <strain evidence="2">IN212</strain>
    </source>
</reference>
<accession>A0A9N9JIG3</accession>
<dbReference type="Proteomes" id="UP000789396">
    <property type="component" value="Unassembled WGS sequence"/>
</dbReference>
<protein>
    <submittedName>
        <fullName evidence="2">2501_t:CDS:1</fullName>
    </submittedName>
</protein>
<evidence type="ECO:0000313" key="2">
    <source>
        <dbReference type="EMBL" id="CAG8780869.1"/>
    </source>
</evidence>
<sequence>VAEEEGWKVVTKIPKPTLSKNDEFRELLTEARKQTKPYEGSPTSYRAVRGPRAKTKLLYTLPVTIPTTTTICPVPTAYVSRVPESECDPESGPTTKQFNCYFCDGAGHTAAVYPSKSAESNSLRNRFFQNKSSNGSSLLVKELSAPVSKGGMEPRQKRGPETLQTNGRTNGVAGGGVKSAEKTGCYKESLSDLSGDQVRPKTLPPGDRLKNVKRETPRNIISVQRAGRPIEVNWKRMVFDYVRLKRWISPRSNGGGSLTFSGFPGEKFLVPIPSVAVWPFPSGLGFFKDNSGIRRSHFTGPEELWVCPGLGQEHTTTEAGGDESLFEDTVGNKLGNSQTVGKGYRQGPEFNKGLRPDASEMFGVLLPYRYSKPS</sequence>
<name>A0A9N9JIG3_9GLOM</name>